<dbReference type="InterPro" id="IPR006311">
    <property type="entry name" value="TAT_signal"/>
</dbReference>
<keyword evidence="1" id="KW-0479">Metal-binding</keyword>
<dbReference type="EMBL" id="JAATJA010000001">
    <property type="protein sequence ID" value="NJB67431.1"/>
    <property type="molecule type" value="Genomic_DNA"/>
</dbReference>
<dbReference type="PROSITE" id="PS51318">
    <property type="entry name" value="TAT"/>
    <property type="match status" value="1"/>
</dbReference>
<name>A0A846QGS4_9BACT</name>
<evidence type="ECO:0000313" key="3">
    <source>
        <dbReference type="EMBL" id="NJB67431.1"/>
    </source>
</evidence>
<protein>
    <submittedName>
        <fullName evidence="3">Uncharacterized protein</fullName>
    </submittedName>
</protein>
<evidence type="ECO:0000256" key="2">
    <source>
        <dbReference type="SAM" id="SignalP"/>
    </source>
</evidence>
<gene>
    <name evidence="3" type="ORF">GGQ74_001071</name>
</gene>
<dbReference type="Proteomes" id="UP000580856">
    <property type="component" value="Unassembled WGS sequence"/>
</dbReference>
<dbReference type="AlphaFoldDB" id="A0A846QGS4"/>
<dbReference type="GO" id="GO:0051536">
    <property type="term" value="F:iron-sulfur cluster binding"/>
    <property type="evidence" value="ECO:0007669"/>
    <property type="project" value="UniProtKB-KW"/>
</dbReference>
<keyword evidence="1" id="KW-0411">Iron-sulfur</keyword>
<dbReference type="InterPro" id="IPR036280">
    <property type="entry name" value="Multihaem_cyt_sf"/>
</dbReference>
<feature type="chain" id="PRO_5032854734" evidence="2">
    <location>
        <begin position="29"/>
        <end position="117"/>
    </location>
</feature>
<dbReference type="SUPFAM" id="SSF48695">
    <property type="entry name" value="Multiheme cytochromes"/>
    <property type="match status" value="1"/>
</dbReference>
<keyword evidence="4" id="KW-1185">Reference proteome</keyword>
<sequence>MHSSVLSRRIALWAVAWLTLAVALPALAVEEEARPAPGRALARQATREHTLWITSDHSKHEVLKQAFQTPEEVTAACLTCHTEAAAQFHKTIHWTWLDPLEDPALKIGKGGLVINNF</sequence>
<accession>A0A846QGS4</accession>
<evidence type="ECO:0000313" key="4">
    <source>
        <dbReference type="Proteomes" id="UP000580856"/>
    </source>
</evidence>
<feature type="signal peptide" evidence="2">
    <location>
        <begin position="1"/>
        <end position="28"/>
    </location>
</feature>
<keyword evidence="1" id="KW-0408">Iron</keyword>
<comment type="caution">
    <text evidence="3">The sequence shown here is derived from an EMBL/GenBank/DDBJ whole genome shotgun (WGS) entry which is preliminary data.</text>
</comment>
<organism evidence="3 4">
    <name type="scientific">Desulfobaculum xiamenense</name>
    <dbReference type="NCBI Taxonomy" id="995050"/>
    <lineage>
        <taxon>Bacteria</taxon>
        <taxon>Pseudomonadati</taxon>
        <taxon>Thermodesulfobacteriota</taxon>
        <taxon>Desulfovibrionia</taxon>
        <taxon>Desulfovibrionales</taxon>
        <taxon>Desulfovibrionaceae</taxon>
        <taxon>Desulfobaculum</taxon>
    </lineage>
</organism>
<proteinExistence type="predicted"/>
<evidence type="ECO:0000256" key="1">
    <source>
        <dbReference type="ARBA" id="ARBA00023014"/>
    </source>
</evidence>
<keyword evidence="2" id="KW-0732">Signal</keyword>
<reference evidence="3 4" key="1">
    <citation type="submission" date="2020-03" db="EMBL/GenBank/DDBJ databases">
        <title>Genomic Encyclopedia of Type Strains, Phase IV (KMG-IV): sequencing the most valuable type-strain genomes for metagenomic binning, comparative biology and taxonomic classification.</title>
        <authorList>
            <person name="Goeker M."/>
        </authorList>
    </citation>
    <scope>NUCLEOTIDE SEQUENCE [LARGE SCALE GENOMIC DNA]</scope>
    <source>
        <strain evidence="3 4">DSM 24233</strain>
    </source>
</reference>